<dbReference type="RefSeq" id="WP_090972064.1">
    <property type="nucleotide sequence ID" value="NZ_FOLL01000003.1"/>
</dbReference>
<evidence type="ECO:0000313" key="2">
    <source>
        <dbReference type="EMBL" id="SFC03499.1"/>
    </source>
</evidence>
<dbReference type="AlphaFoldDB" id="A0A1I1FVB7"/>
<proteinExistence type="predicted"/>
<feature type="chain" id="PRO_5011715679" description="Tetratricopeptide repeat-containing protein" evidence="1">
    <location>
        <begin position="23"/>
        <end position="476"/>
    </location>
</feature>
<name>A0A1I1FVB7_9SPHI</name>
<evidence type="ECO:0000256" key="1">
    <source>
        <dbReference type="SAM" id="SignalP"/>
    </source>
</evidence>
<dbReference type="STRING" id="623281.SAMN05421747_103193"/>
<keyword evidence="3" id="KW-1185">Reference proteome</keyword>
<dbReference type="Proteomes" id="UP000199577">
    <property type="component" value="Unassembled WGS sequence"/>
</dbReference>
<dbReference type="InterPro" id="IPR011990">
    <property type="entry name" value="TPR-like_helical_dom_sf"/>
</dbReference>
<reference evidence="2 3" key="1">
    <citation type="submission" date="2016-10" db="EMBL/GenBank/DDBJ databases">
        <authorList>
            <person name="de Groot N.N."/>
        </authorList>
    </citation>
    <scope>NUCLEOTIDE SEQUENCE [LARGE SCALE GENOMIC DNA]</scope>
    <source>
        <strain evidence="2 3">DSM 22900</strain>
    </source>
</reference>
<dbReference type="SUPFAM" id="SSF48452">
    <property type="entry name" value="TPR-like"/>
    <property type="match status" value="1"/>
</dbReference>
<protein>
    <recommendedName>
        <fullName evidence="4">Tetratricopeptide repeat-containing protein</fullName>
    </recommendedName>
</protein>
<feature type="signal peptide" evidence="1">
    <location>
        <begin position="1"/>
        <end position="22"/>
    </location>
</feature>
<dbReference type="OrthoDB" id="1490855at2"/>
<gene>
    <name evidence="2" type="ORF">SAMN05421747_103193</name>
</gene>
<dbReference type="Gene3D" id="1.25.40.390">
    <property type="match status" value="1"/>
</dbReference>
<sequence>MKTTLTWITLALAATVSSCSLVEVENPNITDETFLGTPESAEVWLNGLQKQLAQTLNQTVVFAEMVSDNYYNNSSLSNQVFDIPTLLPEDLDIDNVQRELARLRAMAVYGVERVVPAAADGTREQLAEMYFYAAYASLLSGELFASLPAVEAGPVLPATAHLENAVGYLQQGLSLTADAGRRTVYTLALARAYHGLGDRQRAAQLAQEVIAADPLVLRNAVFDGLNGASNLMQTYTFSSSTNTLAPLPRLDFLDPKYFHVGNASADQKPIALLKGEEAFLIAAEAAIGNGDLPGAKALLTRLVGEVVSARPVASVDGRHAERKGTRSDYPLSAATKVRFAPGGPLREGLVLGRGDGNITVHRVSGTSVTEAEIAAAGDADALLYLLCLLRQEIFMSEGRRMTDLGIRFPISTIEQQNNPNVSAQDTRATIPPFIPGQLGMDDFEHDEAAGVVTILHDINRVLVANKASAGILPLVK</sequence>
<keyword evidence="1" id="KW-0732">Signal</keyword>
<evidence type="ECO:0000313" key="3">
    <source>
        <dbReference type="Proteomes" id="UP000199577"/>
    </source>
</evidence>
<organism evidence="2 3">
    <name type="scientific">Parapedobacter composti</name>
    <dbReference type="NCBI Taxonomy" id="623281"/>
    <lineage>
        <taxon>Bacteria</taxon>
        <taxon>Pseudomonadati</taxon>
        <taxon>Bacteroidota</taxon>
        <taxon>Sphingobacteriia</taxon>
        <taxon>Sphingobacteriales</taxon>
        <taxon>Sphingobacteriaceae</taxon>
        <taxon>Parapedobacter</taxon>
    </lineage>
</organism>
<accession>A0A1I1FVB7</accession>
<evidence type="ECO:0008006" key="4">
    <source>
        <dbReference type="Google" id="ProtNLM"/>
    </source>
</evidence>
<dbReference type="PROSITE" id="PS51257">
    <property type="entry name" value="PROKAR_LIPOPROTEIN"/>
    <property type="match status" value="1"/>
</dbReference>
<dbReference type="EMBL" id="FOLL01000003">
    <property type="protein sequence ID" value="SFC03499.1"/>
    <property type="molecule type" value="Genomic_DNA"/>
</dbReference>